<name>A0ABT6MKZ4_9NOCA</name>
<accession>A0ABT6MKZ4</accession>
<dbReference type="Proteomes" id="UP001160334">
    <property type="component" value="Unassembled WGS sequence"/>
</dbReference>
<evidence type="ECO:0000313" key="6">
    <source>
        <dbReference type="EMBL" id="MDH6284998.1"/>
    </source>
</evidence>
<dbReference type="InterPro" id="IPR000891">
    <property type="entry name" value="PYR_CT"/>
</dbReference>
<evidence type="ECO:0000256" key="1">
    <source>
        <dbReference type="ARBA" id="ARBA00009405"/>
    </source>
</evidence>
<dbReference type="PANTHER" id="PTHR42738">
    <property type="entry name" value="HYDROXYMETHYLGLUTARYL-COA LYASE"/>
    <property type="match status" value="1"/>
</dbReference>
<gene>
    <name evidence="6" type="ORF">M2280_006262</name>
</gene>
<dbReference type="EMBL" id="JARXVC010000033">
    <property type="protein sequence ID" value="MDH6284998.1"/>
    <property type="molecule type" value="Genomic_DNA"/>
</dbReference>
<feature type="compositionally biased region" description="Polar residues" evidence="4">
    <location>
        <begin position="1"/>
        <end position="19"/>
    </location>
</feature>
<organism evidence="6 7">
    <name type="scientific">Prescottella agglutinans</name>
    <dbReference type="NCBI Taxonomy" id="1644129"/>
    <lineage>
        <taxon>Bacteria</taxon>
        <taxon>Bacillati</taxon>
        <taxon>Actinomycetota</taxon>
        <taxon>Actinomycetes</taxon>
        <taxon>Mycobacteriales</taxon>
        <taxon>Nocardiaceae</taxon>
        <taxon>Prescottella</taxon>
    </lineage>
</organism>
<dbReference type="GO" id="GO:0004419">
    <property type="term" value="F:hydroxymethylglutaryl-CoA lyase activity"/>
    <property type="evidence" value="ECO:0007669"/>
    <property type="project" value="UniProtKB-EC"/>
</dbReference>
<dbReference type="Pfam" id="PF00682">
    <property type="entry name" value="HMGL-like"/>
    <property type="match status" value="1"/>
</dbReference>
<protein>
    <submittedName>
        <fullName evidence="6">Hydroxymethylglutaryl-CoA lyase</fullName>
        <ecNumber evidence="6">4.1.3.4</ecNumber>
    </submittedName>
</protein>
<dbReference type="PANTHER" id="PTHR42738:SF7">
    <property type="entry name" value="HYDROXYMETHYLGLUTARYL-COA LYASE"/>
    <property type="match status" value="1"/>
</dbReference>
<dbReference type="InterPro" id="IPR013785">
    <property type="entry name" value="Aldolase_TIM"/>
</dbReference>
<comment type="similarity">
    <text evidence="1">Belongs to the HMG-CoA lyase family.</text>
</comment>
<evidence type="ECO:0000313" key="7">
    <source>
        <dbReference type="Proteomes" id="UP001160334"/>
    </source>
</evidence>
<evidence type="ECO:0000256" key="4">
    <source>
        <dbReference type="SAM" id="MobiDB-lite"/>
    </source>
</evidence>
<dbReference type="Gene3D" id="3.20.20.70">
    <property type="entry name" value="Aldolase class I"/>
    <property type="match status" value="1"/>
</dbReference>
<dbReference type="NCBIfam" id="NF004283">
    <property type="entry name" value="PRK05692.1"/>
    <property type="match status" value="1"/>
</dbReference>
<dbReference type="InterPro" id="IPR043594">
    <property type="entry name" value="HMGL"/>
</dbReference>
<feature type="region of interest" description="Disordered" evidence="4">
    <location>
        <begin position="1"/>
        <end position="28"/>
    </location>
</feature>
<evidence type="ECO:0000259" key="5">
    <source>
        <dbReference type="PROSITE" id="PS50991"/>
    </source>
</evidence>
<reference evidence="6 7" key="1">
    <citation type="submission" date="2023-04" db="EMBL/GenBank/DDBJ databases">
        <title>Forest soil microbial communities from Buena Vista Peninsula, Colon Province, Panama.</title>
        <authorList>
            <person name="Bouskill N."/>
        </authorList>
    </citation>
    <scope>NUCLEOTIDE SEQUENCE [LARGE SCALE GENOMIC DNA]</scope>
    <source>
        <strain evidence="6 7">CFH S0262</strain>
    </source>
</reference>
<keyword evidence="3 6" id="KW-0456">Lyase</keyword>
<keyword evidence="7" id="KW-1185">Reference proteome</keyword>
<keyword evidence="2" id="KW-0479">Metal-binding</keyword>
<dbReference type="EC" id="4.1.3.4" evidence="6"/>
<dbReference type="CDD" id="cd07938">
    <property type="entry name" value="DRE_TIM_HMGL"/>
    <property type="match status" value="1"/>
</dbReference>
<evidence type="ECO:0000256" key="2">
    <source>
        <dbReference type="ARBA" id="ARBA00022723"/>
    </source>
</evidence>
<dbReference type="PROSITE" id="PS50991">
    <property type="entry name" value="PYR_CT"/>
    <property type="match status" value="1"/>
</dbReference>
<evidence type="ECO:0000256" key="3">
    <source>
        <dbReference type="ARBA" id="ARBA00023239"/>
    </source>
</evidence>
<proteinExistence type="inferred from homology"/>
<sequence>MPLPNIVSNSRQHSPSTSPHPDGAGETGVMMRPQTVKIREVGPRDGFQNEPETIATDDKVRLINALGRAGLKRLEVASFVRPDVIPQLSDGVEVLQRIDIPDDVKVMVLVPNSKGLENALRVRDKFHEVAIFVSASETHNKKNVNRTVDETMADNDVMARRIVSEGLDCAAVIATSFGCPFEGKVELGRVLDLAERFAAAGATEIGFGDTTGMCNPAYASEFFAAAIDRLPGVEVTAHFHNTRGQGLANAFAALEAGCASFESSFGELGGCPVPVGSTGNIATEDLVSMFHEMGVDTGLDLGLIIEAAREAQQVLGRKLTSHSIVAGPVQWLGSGAR</sequence>
<comment type="caution">
    <text evidence="6">The sequence shown here is derived from an EMBL/GenBank/DDBJ whole genome shotgun (WGS) entry which is preliminary data.</text>
</comment>
<feature type="domain" description="Pyruvate carboxyltransferase" evidence="5">
    <location>
        <begin position="36"/>
        <end position="305"/>
    </location>
</feature>
<dbReference type="SUPFAM" id="SSF51569">
    <property type="entry name" value="Aldolase"/>
    <property type="match status" value="1"/>
</dbReference>